<dbReference type="KEGG" id="hlm:DV707_10775"/>
<evidence type="ECO:0000313" key="1">
    <source>
        <dbReference type="EMBL" id="QCC48105.1"/>
    </source>
</evidence>
<dbReference type="AlphaFoldDB" id="A0A1H5ZGK9"/>
<reference evidence="2 3" key="1">
    <citation type="submission" date="2016-10" db="EMBL/GenBank/DDBJ databases">
        <authorList>
            <person name="de Groot N.N."/>
        </authorList>
    </citation>
    <scope>NUCLEOTIDE SEQUENCE [LARGE SCALE GENOMIC DNA]</scope>
    <source>
        <strain evidence="2 3">CGMCC 1.10331</strain>
    </source>
</reference>
<name>A0A1H5ZGK9_9EURY</name>
<reference evidence="1 4" key="2">
    <citation type="journal article" date="2019" name="Nat. Commun.">
        <title>A new type of DNA phosphorothioation-based antiviral system in archaea.</title>
        <authorList>
            <person name="Xiong L."/>
            <person name="Liu S."/>
            <person name="Chen S."/>
            <person name="Xiao Y."/>
            <person name="Zhu B."/>
            <person name="Gao Y."/>
            <person name="Zhang Y."/>
            <person name="Chen B."/>
            <person name="Luo J."/>
            <person name="Deng Z."/>
            <person name="Chen X."/>
            <person name="Wang L."/>
            <person name="Chen S."/>
        </authorList>
    </citation>
    <scope>NUCLEOTIDE SEQUENCE [LARGE SCALE GENOMIC DNA]</scope>
    <source>
        <strain evidence="1 4">CGMCC 1.10331</strain>
    </source>
</reference>
<gene>
    <name evidence="1" type="ORF">DV707_10775</name>
    <name evidence="2" type="ORF">SAMN04488133_1989</name>
</gene>
<dbReference type="GeneID" id="39858581"/>
<dbReference type="EMBL" id="CP031311">
    <property type="protein sequence ID" value="QCC48105.1"/>
    <property type="molecule type" value="Genomic_DNA"/>
</dbReference>
<dbReference type="OrthoDB" id="375274at2157"/>
<sequence length="128" mass="14431">MATLYAEVGGIAVKKAGAGENRDSRVSVKLSGELTIEKEIAYGNPNIDAYFVHDPHYRDERYVEIDGQQWEIDWSDGYVELLLRVDEVLACAEQRAAEDCSTVKEVLESWVRWDDAPAEIGRALEQVK</sequence>
<accession>A0A1H5ZGK9</accession>
<dbReference type="Proteomes" id="UP000236740">
    <property type="component" value="Unassembled WGS sequence"/>
</dbReference>
<dbReference type="RefSeq" id="WP_103991693.1">
    <property type="nucleotide sequence ID" value="NZ_CP031311.1"/>
</dbReference>
<evidence type="ECO:0000313" key="3">
    <source>
        <dbReference type="Proteomes" id="UP000236740"/>
    </source>
</evidence>
<evidence type="ECO:0000313" key="4">
    <source>
        <dbReference type="Proteomes" id="UP000296733"/>
    </source>
</evidence>
<protein>
    <submittedName>
        <fullName evidence="2">Uncharacterized protein</fullName>
    </submittedName>
</protein>
<proteinExistence type="predicted"/>
<keyword evidence="3" id="KW-1185">Reference proteome</keyword>
<dbReference type="EMBL" id="FNVN01000002">
    <property type="protein sequence ID" value="SEG35402.1"/>
    <property type="molecule type" value="Genomic_DNA"/>
</dbReference>
<organism evidence="2 3">
    <name type="scientific">Halobellus limi</name>
    <dbReference type="NCBI Taxonomy" id="699433"/>
    <lineage>
        <taxon>Archaea</taxon>
        <taxon>Methanobacteriati</taxon>
        <taxon>Methanobacteriota</taxon>
        <taxon>Stenosarchaea group</taxon>
        <taxon>Halobacteria</taxon>
        <taxon>Halobacteriales</taxon>
        <taxon>Haloferacaceae</taxon>
        <taxon>Halobellus</taxon>
    </lineage>
</organism>
<evidence type="ECO:0000313" key="2">
    <source>
        <dbReference type="EMBL" id="SEG35402.1"/>
    </source>
</evidence>
<dbReference type="Proteomes" id="UP000296733">
    <property type="component" value="Chromosome"/>
</dbReference>